<dbReference type="AlphaFoldDB" id="A0A226DHP3"/>
<dbReference type="InterPro" id="IPR008906">
    <property type="entry name" value="HATC_C_dom"/>
</dbReference>
<feature type="region of interest" description="Disordered" evidence="1">
    <location>
        <begin position="1"/>
        <end position="34"/>
    </location>
</feature>
<dbReference type="STRING" id="158441.A0A226DHP3"/>
<sequence>MSITDSGVSSSAELPLDNLEQPDNVKSSTEKTDDLSLEEIACSEITSNPNNNDAKQSEIPTEILFDSADLSTSHTHPLSAIQKDILLSGLAIQKRLQMYPKNGQGLAYSESTNSLFCYPCCLFSSSQNSLNSSSTFVKHGINVVGFNDFAHQSRGIQAHEESQHHFQAVILWKTYRKLADSNKQISRSLQAQSAMEIGFWKEVLKGLLDAIIFLSKNNLALRGTTTDINSKDCGNFLSLVKLLSKYHPPLALHIERLKKGKTNYMSPQIQNEFIDLSAKLVRTKILEKIKERKYFSIMFDSTPDTSHKEQISQIIRSVSFNEDGCKIEEDFIDFINFDGKTGILLAEMILNKLKSDNLEIQNCRGQGYDNGANMSGKYRGVQARIHEINPLASFIPCAAHSLNLVGQHAASSFLAGKLILGQIQNLFTFFSASTSRWATLKKHVKKSLKGQSTTRWAARAIAVSTLLDEFKGVIIALEELINSDESNIQTVADASSNLTQICTFKFILGLNIWASILSRINEANIAIQSETTSLDQATKHIAGVVAYLEEFKLTGFESSVSKSEIIAEENGINQDSGFDYRKNRGNKPARFRIEESESLQQPSNLEKFKIDFFNNILDKISEEFQTRFKTMAETLHDFNFLWGDRLANDGTEQKLKCTKDLAMKYEIDLDITGFENEIKHLKSAIEPFLDPKDKKLGSTTPLEILNILTCNGLQPLFINCHTALRIFLTLPVTVASNERSFSKLKIIKNYSRSSMGQTRLSNLAILSIEKEYTEKISFEQAVPRQSSPGRTKRRYGPAIIDRR</sequence>
<feature type="domain" description="HAT C-terminal dimerisation" evidence="2">
    <location>
        <begin position="701"/>
        <end position="771"/>
    </location>
</feature>
<comment type="caution">
    <text evidence="4">The sequence shown here is derived from an EMBL/GenBank/DDBJ whole genome shotgun (WGS) entry which is preliminary data.</text>
</comment>
<evidence type="ECO:0000256" key="1">
    <source>
        <dbReference type="SAM" id="MobiDB-lite"/>
    </source>
</evidence>
<organism evidence="4 5">
    <name type="scientific">Folsomia candida</name>
    <name type="common">Springtail</name>
    <dbReference type="NCBI Taxonomy" id="158441"/>
    <lineage>
        <taxon>Eukaryota</taxon>
        <taxon>Metazoa</taxon>
        <taxon>Ecdysozoa</taxon>
        <taxon>Arthropoda</taxon>
        <taxon>Hexapoda</taxon>
        <taxon>Collembola</taxon>
        <taxon>Entomobryomorpha</taxon>
        <taxon>Isotomoidea</taxon>
        <taxon>Isotomidae</taxon>
        <taxon>Proisotominae</taxon>
        <taxon>Folsomia</taxon>
    </lineage>
</organism>
<evidence type="ECO:0000313" key="5">
    <source>
        <dbReference type="Proteomes" id="UP000198287"/>
    </source>
</evidence>
<dbReference type="PANTHER" id="PTHR45749">
    <property type="match status" value="1"/>
</dbReference>
<dbReference type="OrthoDB" id="6611207at2759"/>
<keyword evidence="5" id="KW-1185">Reference proteome</keyword>
<evidence type="ECO:0000259" key="3">
    <source>
        <dbReference type="Pfam" id="PF14291"/>
    </source>
</evidence>
<feature type="region of interest" description="Disordered" evidence="1">
    <location>
        <begin position="780"/>
        <end position="803"/>
    </location>
</feature>
<dbReference type="EMBL" id="LNIX01000018">
    <property type="protein sequence ID" value="OXA45072.1"/>
    <property type="molecule type" value="Genomic_DNA"/>
</dbReference>
<accession>A0A226DHP3</accession>
<dbReference type="Pfam" id="PF14291">
    <property type="entry name" value="DUF4371"/>
    <property type="match status" value="1"/>
</dbReference>
<dbReference type="InterPro" id="IPR012337">
    <property type="entry name" value="RNaseH-like_sf"/>
</dbReference>
<evidence type="ECO:0000313" key="4">
    <source>
        <dbReference type="EMBL" id="OXA45072.1"/>
    </source>
</evidence>
<dbReference type="OMA" id="ACKEDHI"/>
<dbReference type="InterPro" id="IPR025398">
    <property type="entry name" value="DUF4371"/>
</dbReference>
<feature type="compositionally biased region" description="Polar residues" evidence="1">
    <location>
        <begin position="1"/>
        <end position="12"/>
    </location>
</feature>
<gene>
    <name evidence="4" type="ORF">Fcan01_20072</name>
</gene>
<dbReference type="GO" id="GO:0046983">
    <property type="term" value="F:protein dimerization activity"/>
    <property type="evidence" value="ECO:0007669"/>
    <property type="project" value="InterPro"/>
</dbReference>
<evidence type="ECO:0000259" key="2">
    <source>
        <dbReference type="Pfam" id="PF05699"/>
    </source>
</evidence>
<protein>
    <submittedName>
        <fullName evidence="4">Zinc finger MYM-type protein 1</fullName>
    </submittedName>
</protein>
<dbReference type="SUPFAM" id="SSF53098">
    <property type="entry name" value="Ribonuclease H-like"/>
    <property type="match status" value="1"/>
</dbReference>
<dbReference type="Pfam" id="PF05699">
    <property type="entry name" value="Dimer_Tnp_hAT"/>
    <property type="match status" value="1"/>
</dbReference>
<name>A0A226DHP3_FOLCA</name>
<proteinExistence type="predicted"/>
<dbReference type="PANTHER" id="PTHR45749:SF21">
    <property type="entry name" value="DUF4371 DOMAIN-CONTAINING PROTEIN"/>
    <property type="match status" value="1"/>
</dbReference>
<dbReference type="Proteomes" id="UP000198287">
    <property type="component" value="Unassembled WGS sequence"/>
</dbReference>
<reference evidence="4 5" key="1">
    <citation type="submission" date="2015-12" db="EMBL/GenBank/DDBJ databases">
        <title>The genome of Folsomia candida.</title>
        <authorList>
            <person name="Faddeeva A."/>
            <person name="Derks M.F."/>
            <person name="Anvar Y."/>
            <person name="Smit S."/>
            <person name="Van Straalen N."/>
            <person name="Roelofs D."/>
        </authorList>
    </citation>
    <scope>NUCLEOTIDE SEQUENCE [LARGE SCALE GENOMIC DNA]</scope>
    <source>
        <strain evidence="4 5">VU population</strain>
        <tissue evidence="4">Whole body</tissue>
    </source>
</reference>
<feature type="domain" description="DUF4371" evidence="3">
    <location>
        <begin position="184"/>
        <end position="380"/>
    </location>
</feature>